<reference evidence="2" key="1">
    <citation type="journal article" date="2012" name="Nat. Biotechnol.">
        <title>Draft genome sequence of pigeonpea (Cajanus cajan), an orphan legume crop of resource-poor farmers.</title>
        <authorList>
            <person name="Varshney R.K."/>
            <person name="Chen W."/>
            <person name="Li Y."/>
            <person name="Bharti A.K."/>
            <person name="Saxena R.K."/>
            <person name="Schlueter J.A."/>
            <person name="Donoghue M.T."/>
            <person name="Azam S."/>
            <person name="Fan G."/>
            <person name="Whaley A.M."/>
            <person name="Farmer A.D."/>
            <person name="Sheridan J."/>
            <person name="Iwata A."/>
            <person name="Tuteja R."/>
            <person name="Penmetsa R.V."/>
            <person name="Wu W."/>
            <person name="Upadhyaya H.D."/>
            <person name="Yang S.P."/>
            <person name="Shah T."/>
            <person name="Saxena K.B."/>
            <person name="Michael T."/>
            <person name="McCombie W.R."/>
            <person name="Yang B."/>
            <person name="Zhang G."/>
            <person name="Yang H."/>
            <person name="Wang J."/>
            <person name="Spillane C."/>
            <person name="Cook D.R."/>
            <person name="May G.D."/>
            <person name="Xu X."/>
            <person name="Jackson S.A."/>
        </authorList>
    </citation>
    <scope>NUCLEOTIDE SEQUENCE [LARGE SCALE GENOMIC DNA]</scope>
</reference>
<protein>
    <recommendedName>
        <fullName evidence="1">Zinc knuckle CX2CX4HX4C domain-containing protein</fullName>
    </recommendedName>
</protein>
<dbReference type="InterPro" id="IPR040256">
    <property type="entry name" value="At4g02000-like"/>
</dbReference>
<dbReference type="PANTHER" id="PTHR31286:SF176">
    <property type="entry name" value="DUF4283 DOMAIN PROTEIN"/>
    <property type="match status" value="1"/>
</dbReference>
<name>A0A151RVJ9_CAJCA</name>
<gene>
    <name evidence="2" type="ORF">KK1_031799</name>
</gene>
<sequence length="163" mass="18652">RMYDLPQEYWVPRIIFTTASDVGTPIVLDQTTLQHKYGHFARILVEVNLEESLSDQLLMEREGFAFFVSFEFEKLPDFCSLCHSIGHLVSDCNTHSVMGKACKKSRSDTKIDVASRNVLGDTSSKPFICRLNSCLNLTRLIPLDTVLMITKLVIRWLVLWLVI</sequence>
<evidence type="ECO:0000313" key="3">
    <source>
        <dbReference type="Proteomes" id="UP000075243"/>
    </source>
</evidence>
<evidence type="ECO:0000313" key="2">
    <source>
        <dbReference type="EMBL" id="KYP46570.1"/>
    </source>
</evidence>
<keyword evidence="3" id="KW-1185">Reference proteome</keyword>
<dbReference type="InterPro" id="IPR025836">
    <property type="entry name" value="Zn_knuckle_CX2CX4HX4C"/>
</dbReference>
<organism evidence="2 3">
    <name type="scientific">Cajanus cajan</name>
    <name type="common">Pigeon pea</name>
    <name type="synonym">Cajanus indicus</name>
    <dbReference type="NCBI Taxonomy" id="3821"/>
    <lineage>
        <taxon>Eukaryota</taxon>
        <taxon>Viridiplantae</taxon>
        <taxon>Streptophyta</taxon>
        <taxon>Embryophyta</taxon>
        <taxon>Tracheophyta</taxon>
        <taxon>Spermatophyta</taxon>
        <taxon>Magnoliopsida</taxon>
        <taxon>eudicotyledons</taxon>
        <taxon>Gunneridae</taxon>
        <taxon>Pentapetalae</taxon>
        <taxon>rosids</taxon>
        <taxon>fabids</taxon>
        <taxon>Fabales</taxon>
        <taxon>Fabaceae</taxon>
        <taxon>Papilionoideae</taxon>
        <taxon>50 kb inversion clade</taxon>
        <taxon>NPAAA clade</taxon>
        <taxon>indigoferoid/millettioid clade</taxon>
        <taxon>Phaseoleae</taxon>
        <taxon>Cajanus</taxon>
    </lineage>
</organism>
<feature type="domain" description="Zinc knuckle CX2CX4HX4C" evidence="1">
    <location>
        <begin position="65"/>
        <end position="93"/>
    </location>
</feature>
<accession>A0A151RVJ9</accession>
<evidence type="ECO:0000259" key="1">
    <source>
        <dbReference type="Pfam" id="PF14392"/>
    </source>
</evidence>
<dbReference type="AlphaFoldDB" id="A0A151RVJ9"/>
<dbReference type="PANTHER" id="PTHR31286">
    <property type="entry name" value="GLYCINE-RICH CELL WALL STRUCTURAL PROTEIN 1.8-LIKE"/>
    <property type="match status" value="1"/>
</dbReference>
<dbReference type="Proteomes" id="UP000075243">
    <property type="component" value="Unassembled WGS sequence"/>
</dbReference>
<dbReference type="Pfam" id="PF14392">
    <property type="entry name" value="zf-CCHC_4"/>
    <property type="match status" value="1"/>
</dbReference>
<feature type="non-terminal residue" evidence="2">
    <location>
        <position position="1"/>
    </location>
</feature>
<proteinExistence type="predicted"/>
<dbReference type="Gramene" id="C.cajan_31829.t">
    <property type="protein sequence ID" value="C.cajan_31829.t.cds1"/>
    <property type="gene ID" value="C.cajan_31829"/>
</dbReference>
<dbReference type="EMBL" id="KQ483553">
    <property type="protein sequence ID" value="KYP46570.1"/>
    <property type="molecule type" value="Genomic_DNA"/>
</dbReference>